<proteinExistence type="predicted"/>
<organism evidence="2 3">
    <name type="scientific">Stylosanthes scabra</name>
    <dbReference type="NCBI Taxonomy" id="79078"/>
    <lineage>
        <taxon>Eukaryota</taxon>
        <taxon>Viridiplantae</taxon>
        <taxon>Streptophyta</taxon>
        <taxon>Embryophyta</taxon>
        <taxon>Tracheophyta</taxon>
        <taxon>Spermatophyta</taxon>
        <taxon>Magnoliopsida</taxon>
        <taxon>eudicotyledons</taxon>
        <taxon>Gunneridae</taxon>
        <taxon>Pentapetalae</taxon>
        <taxon>rosids</taxon>
        <taxon>fabids</taxon>
        <taxon>Fabales</taxon>
        <taxon>Fabaceae</taxon>
        <taxon>Papilionoideae</taxon>
        <taxon>50 kb inversion clade</taxon>
        <taxon>dalbergioids sensu lato</taxon>
        <taxon>Dalbergieae</taxon>
        <taxon>Pterocarpus clade</taxon>
        <taxon>Stylosanthes</taxon>
    </lineage>
</organism>
<evidence type="ECO:0000313" key="2">
    <source>
        <dbReference type="EMBL" id="MED6112731.1"/>
    </source>
</evidence>
<dbReference type="EMBL" id="JASCZI010000624">
    <property type="protein sequence ID" value="MED6112731.1"/>
    <property type="molecule type" value="Genomic_DNA"/>
</dbReference>
<keyword evidence="1" id="KW-0472">Membrane</keyword>
<keyword evidence="1" id="KW-0812">Transmembrane</keyword>
<protein>
    <submittedName>
        <fullName evidence="2">Uncharacterized protein</fullName>
    </submittedName>
</protein>
<comment type="caution">
    <text evidence="2">The sequence shown here is derived from an EMBL/GenBank/DDBJ whole genome shotgun (WGS) entry which is preliminary data.</text>
</comment>
<dbReference type="Proteomes" id="UP001341840">
    <property type="component" value="Unassembled WGS sequence"/>
</dbReference>
<name>A0ABU6QMS1_9FABA</name>
<gene>
    <name evidence="2" type="ORF">PIB30_064271</name>
</gene>
<sequence length="105" mass="11998">MVVVTGLHGVVTAVGHQNRRYTTEIHCCLQLSPPLESVTRAVVGFSRVAGQVAVIACRVKSLLLWLLLLLRFRRKKEFVALVLLRVRFQMSDRYRMLRVKVRIGP</sequence>
<feature type="transmembrane region" description="Helical" evidence="1">
    <location>
        <begin position="48"/>
        <end position="70"/>
    </location>
</feature>
<keyword evidence="1" id="KW-1133">Transmembrane helix</keyword>
<evidence type="ECO:0000313" key="3">
    <source>
        <dbReference type="Proteomes" id="UP001341840"/>
    </source>
</evidence>
<reference evidence="2 3" key="1">
    <citation type="journal article" date="2023" name="Plants (Basel)">
        <title>Bridging the Gap: Combining Genomics and Transcriptomics Approaches to Understand Stylosanthes scabra, an Orphan Legume from the Brazilian Caatinga.</title>
        <authorList>
            <person name="Ferreira-Neto J.R.C."/>
            <person name="da Silva M.D."/>
            <person name="Binneck E."/>
            <person name="de Melo N.F."/>
            <person name="da Silva R.H."/>
            <person name="de Melo A.L.T.M."/>
            <person name="Pandolfi V."/>
            <person name="Bustamante F.O."/>
            <person name="Brasileiro-Vidal A.C."/>
            <person name="Benko-Iseppon A.M."/>
        </authorList>
    </citation>
    <scope>NUCLEOTIDE SEQUENCE [LARGE SCALE GENOMIC DNA]</scope>
    <source>
        <tissue evidence="2">Leaves</tissue>
    </source>
</reference>
<evidence type="ECO:0000256" key="1">
    <source>
        <dbReference type="SAM" id="Phobius"/>
    </source>
</evidence>
<keyword evidence="3" id="KW-1185">Reference proteome</keyword>
<accession>A0ABU6QMS1</accession>